<accession>A0A2T0ULF9</accession>
<feature type="transmembrane region" description="Helical" evidence="2">
    <location>
        <begin position="379"/>
        <end position="397"/>
    </location>
</feature>
<dbReference type="AlphaFoldDB" id="A0A2T0ULF9"/>
<dbReference type="RefSeq" id="WP_106297484.1">
    <property type="nucleotide sequence ID" value="NZ_PVTI01000011.1"/>
</dbReference>
<evidence type="ECO:0000313" key="3">
    <source>
        <dbReference type="EMBL" id="PRY58773.1"/>
    </source>
</evidence>
<keyword evidence="2" id="KW-1133">Transmembrane helix</keyword>
<feature type="transmembrane region" description="Helical" evidence="2">
    <location>
        <begin position="278"/>
        <end position="302"/>
    </location>
</feature>
<keyword evidence="2" id="KW-0812">Transmembrane</keyword>
<evidence type="ECO:0008006" key="5">
    <source>
        <dbReference type="Google" id="ProtNLM"/>
    </source>
</evidence>
<keyword evidence="2" id="KW-0472">Membrane</keyword>
<feature type="transmembrane region" description="Helical" evidence="2">
    <location>
        <begin position="20"/>
        <end position="38"/>
    </location>
</feature>
<feature type="transmembrane region" description="Helical" evidence="2">
    <location>
        <begin position="113"/>
        <end position="132"/>
    </location>
</feature>
<keyword evidence="4" id="KW-1185">Reference proteome</keyword>
<dbReference type="Proteomes" id="UP000237822">
    <property type="component" value="Unassembled WGS sequence"/>
</dbReference>
<evidence type="ECO:0000313" key="4">
    <source>
        <dbReference type="Proteomes" id="UP000237822"/>
    </source>
</evidence>
<feature type="transmembrane region" description="Helical" evidence="2">
    <location>
        <begin position="225"/>
        <end position="243"/>
    </location>
</feature>
<gene>
    <name evidence="3" type="ORF">BCF74_11154</name>
</gene>
<comment type="caution">
    <text evidence="3">The sequence shown here is derived from an EMBL/GenBank/DDBJ whole genome shotgun (WGS) entry which is preliminary data.</text>
</comment>
<reference evidence="3 4" key="1">
    <citation type="submission" date="2018-03" db="EMBL/GenBank/DDBJ databases">
        <title>Genomic Encyclopedia of Archaeal and Bacterial Type Strains, Phase II (KMG-II): from individual species to whole genera.</title>
        <authorList>
            <person name="Goeker M."/>
        </authorList>
    </citation>
    <scope>NUCLEOTIDE SEQUENCE [LARGE SCALE GENOMIC DNA]</scope>
    <source>
        <strain evidence="3 4">ATCC BAA-1496</strain>
    </source>
</reference>
<dbReference type="OrthoDB" id="3348156at2"/>
<feature type="compositionally biased region" description="Polar residues" evidence="1">
    <location>
        <begin position="420"/>
        <end position="430"/>
    </location>
</feature>
<dbReference type="EMBL" id="PVTI01000011">
    <property type="protein sequence ID" value="PRY58773.1"/>
    <property type="molecule type" value="Genomic_DNA"/>
</dbReference>
<name>A0A2T0ULF9_9MICO</name>
<feature type="transmembrane region" description="Helical" evidence="2">
    <location>
        <begin position="186"/>
        <end position="213"/>
    </location>
</feature>
<feature type="transmembrane region" description="Helical" evidence="2">
    <location>
        <begin position="309"/>
        <end position="329"/>
    </location>
</feature>
<feature type="transmembrane region" description="Helical" evidence="2">
    <location>
        <begin position="255"/>
        <end position="272"/>
    </location>
</feature>
<protein>
    <recommendedName>
        <fullName evidence="5">DUF2029 domain-containing protein</fullName>
    </recommendedName>
</protein>
<sequence length="453" mass="46763">MTTPSRERGPARGSSAGAGAFSPAVVLLAALPVLVAVWKQAPCLQRGWGGQLPFWRFCYSDLAVTTETSGAEAGLTAYLTGSVPLDQPPLTGAVMSLLAGPAPGEGALATQRWVIAAWAVLSVVGLAAMAWWVATARSATDRPLGTDPRMVVLAPVAALTVLLSPDLLGVALATSGLWAWTRRQPLLAGALLGAGVMARTYPALLLVVVALFAWRTGRERELPRLVGGALATVAVVALPLLALSPGTLTRAWRTWIDLPAGLGSVWYLPTLAGDPWSAPVLTGVSIVGIGLALVLAGLLVLGAPVTPRLGAVALLVVAVALVSGKSFPVQASLWLVPLVALAGLRWRDHLVWALAEGVHFVTVWLHLGGAGTNRALPPSWYAAALLVRVLAVCWLAVRAWQVATERQPVVEDPAGPANASVDTSADTSGDASVDAPADGGSGDFGRVPVSRYS</sequence>
<evidence type="ECO:0000256" key="1">
    <source>
        <dbReference type="SAM" id="MobiDB-lite"/>
    </source>
</evidence>
<proteinExistence type="predicted"/>
<feature type="transmembrane region" description="Helical" evidence="2">
    <location>
        <begin position="152"/>
        <end position="174"/>
    </location>
</feature>
<organism evidence="3 4">
    <name type="scientific">Knoellia remsis</name>
    <dbReference type="NCBI Taxonomy" id="407159"/>
    <lineage>
        <taxon>Bacteria</taxon>
        <taxon>Bacillati</taxon>
        <taxon>Actinomycetota</taxon>
        <taxon>Actinomycetes</taxon>
        <taxon>Micrococcales</taxon>
        <taxon>Intrasporangiaceae</taxon>
        <taxon>Knoellia</taxon>
    </lineage>
</organism>
<feature type="region of interest" description="Disordered" evidence="1">
    <location>
        <begin position="411"/>
        <end position="453"/>
    </location>
</feature>
<evidence type="ECO:0000256" key="2">
    <source>
        <dbReference type="SAM" id="Phobius"/>
    </source>
</evidence>